<keyword evidence="3" id="KW-1185">Reference proteome</keyword>
<dbReference type="AlphaFoldDB" id="A0A835LTF4"/>
<comment type="caution">
    <text evidence="2">The sequence shown here is derived from an EMBL/GenBank/DDBJ whole genome shotgun (WGS) entry which is preliminary data.</text>
</comment>
<dbReference type="PANTHER" id="PTHR31286:SF180">
    <property type="entry name" value="OS10G0362600 PROTEIN"/>
    <property type="match status" value="1"/>
</dbReference>
<evidence type="ECO:0000313" key="3">
    <source>
        <dbReference type="Proteomes" id="UP000631114"/>
    </source>
</evidence>
<proteinExistence type="predicted"/>
<evidence type="ECO:0008006" key="4">
    <source>
        <dbReference type="Google" id="ProtNLM"/>
    </source>
</evidence>
<dbReference type="PANTHER" id="PTHR31286">
    <property type="entry name" value="GLYCINE-RICH CELL WALL STRUCTURAL PROTEIN 1.8-LIKE"/>
    <property type="match status" value="1"/>
</dbReference>
<feature type="region of interest" description="Disordered" evidence="1">
    <location>
        <begin position="1"/>
        <end position="21"/>
    </location>
</feature>
<feature type="region of interest" description="Disordered" evidence="1">
    <location>
        <begin position="269"/>
        <end position="294"/>
    </location>
</feature>
<evidence type="ECO:0000256" key="1">
    <source>
        <dbReference type="SAM" id="MobiDB-lite"/>
    </source>
</evidence>
<accession>A0A835LTF4</accession>
<dbReference type="Proteomes" id="UP000631114">
    <property type="component" value="Unassembled WGS sequence"/>
</dbReference>
<evidence type="ECO:0000313" key="2">
    <source>
        <dbReference type="EMBL" id="KAF9607508.1"/>
    </source>
</evidence>
<dbReference type="OrthoDB" id="1089417at2759"/>
<reference evidence="2 3" key="1">
    <citation type="submission" date="2020-10" db="EMBL/GenBank/DDBJ databases">
        <title>The Coptis chinensis genome and diversification of protoberbering-type alkaloids.</title>
        <authorList>
            <person name="Wang B."/>
            <person name="Shu S."/>
            <person name="Song C."/>
            <person name="Liu Y."/>
        </authorList>
    </citation>
    <scope>NUCLEOTIDE SEQUENCE [LARGE SCALE GENOMIC DNA]</scope>
    <source>
        <strain evidence="2">HL-2020</strain>
        <tissue evidence="2">Leaf</tissue>
    </source>
</reference>
<organism evidence="2 3">
    <name type="scientific">Coptis chinensis</name>
    <dbReference type="NCBI Taxonomy" id="261450"/>
    <lineage>
        <taxon>Eukaryota</taxon>
        <taxon>Viridiplantae</taxon>
        <taxon>Streptophyta</taxon>
        <taxon>Embryophyta</taxon>
        <taxon>Tracheophyta</taxon>
        <taxon>Spermatophyta</taxon>
        <taxon>Magnoliopsida</taxon>
        <taxon>Ranunculales</taxon>
        <taxon>Ranunculaceae</taxon>
        <taxon>Coptidoideae</taxon>
        <taxon>Coptis</taxon>
    </lineage>
</organism>
<dbReference type="EMBL" id="JADFTS010000005">
    <property type="protein sequence ID" value="KAF9607508.1"/>
    <property type="molecule type" value="Genomic_DNA"/>
</dbReference>
<protein>
    <recommendedName>
        <fullName evidence="4">DUF4283 domain-containing protein</fullName>
    </recommendedName>
</protein>
<dbReference type="InterPro" id="IPR040256">
    <property type="entry name" value="At4g02000-like"/>
</dbReference>
<feature type="non-terminal residue" evidence="2">
    <location>
        <position position="294"/>
    </location>
</feature>
<gene>
    <name evidence="2" type="ORF">IFM89_036848</name>
</gene>
<sequence length="294" mass="32602">MVLMSSHVGPSSSSPSTPPTWSSLFGNQGSSCSDGQLEFFEVDKEVDVMDVPSDILEEGVELWKDHLMGFFANKRLHFPVAKRNSTHIFSPNCISLFNATNQSDIKTIVLALTLTLVDLCHHAQESEVKGKPRIGSKQCARKKQRLDYAKVCIEVPINANFPDCLRFNLGKGVIADVGVEYLWIPSTCSLCKKLGHKDTTCSSIRVPRTSAPTNRNVNAMKNEGQVEPRQQQTTWVRRLAIATTVTPINGKITETIPIVNEIPEIMNQEQGTTSTAKEKEQQKNPLAIVVARER</sequence>
<name>A0A835LTF4_9MAGN</name>